<gene>
    <name evidence="1" type="ORF">OV287_54155</name>
</gene>
<keyword evidence="2" id="KW-1185">Reference proteome</keyword>
<dbReference type="RefSeq" id="WP_267541945.1">
    <property type="nucleotide sequence ID" value="NZ_JAPNKA010000001.1"/>
</dbReference>
<evidence type="ECO:0000313" key="2">
    <source>
        <dbReference type="Proteomes" id="UP001207654"/>
    </source>
</evidence>
<protein>
    <submittedName>
        <fullName evidence="1">Uncharacterized protein</fullName>
    </submittedName>
</protein>
<evidence type="ECO:0000313" key="1">
    <source>
        <dbReference type="EMBL" id="MCY1083414.1"/>
    </source>
</evidence>
<dbReference type="Proteomes" id="UP001207654">
    <property type="component" value="Unassembled WGS sequence"/>
</dbReference>
<dbReference type="EMBL" id="JAPNKA010000001">
    <property type="protein sequence ID" value="MCY1083414.1"/>
    <property type="molecule type" value="Genomic_DNA"/>
</dbReference>
<name>A0ABT4ANZ5_9BACT</name>
<organism evidence="1 2">
    <name type="scientific">Archangium lansingense</name>
    <dbReference type="NCBI Taxonomy" id="2995310"/>
    <lineage>
        <taxon>Bacteria</taxon>
        <taxon>Pseudomonadati</taxon>
        <taxon>Myxococcota</taxon>
        <taxon>Myxococcia</taxon>
        <taxon>Myxococcales</taxon>
        <taxon>Cystobacterineae</taxon>
        <taxon>Archangiaceae</taxon>
        <taxon>Archangium</taxon>
    </lineage>
</organism>
<comment type="caution">
    <text evidence="1">The sequence shown here is derived from an EMBL/GenBank/DDBJ whole genome shotgun (WGS) entry which is preliminary data.</text>
</comment>
<proteinExistence type="predicted"/>
<sequence length="48" mass="5374">MAPQKGARGLSLARKQQGPGYPFLMDWPQKYVVRDAAKELGVQPDCRD</sequence>
<accession>A0ABT4ANZ5</accession>
<reference evidence="1 2" key="1">
    <citation type="submission" date="2022-11" db="EMBL/GenBank/DDBJ databases">
        <title>Minimal conservation of predation-associated metabolite biosynthetic gene clusters underscores biosynthetic potential of Myxococcota including descriptions for ten novel species: Archangium lansinium sp. nov., Myxococcus landrumus sp. nov., Nannocystis bai.</title>
        <authorList>
            <person name="Ahearne A."/>
            <person name="Stevens C."/>
            <person name="Phillips K."/>
        </authorList>
    </citation>
    <scope>NUCLEOTIDE SEQUENCE [LARGE SCALE GENOMIC DNA]</scope>
    <source>
        <strain evidence="1 2">MIWBW</strain>
    </source>
</reference>